<dbReference type="AlphaFoldDB" id="A0A0D2CKT5"/>
<feature type="coiled-coil region" evidence="1">
    <location>
        <begin position="8"/>
        <end position="35"/>
    </location>
</feature>
<dbReference type="HOGENOM" id="CLU_1343110_0_0_1"/>
<keyword evidence="1" id="KW-0175">Coiled coil</keyword>
<feature type="region of interest" description="Disordered" evidence="2">
    <location>
        <begin position="62"/>
        <end position="83"/>
    </location>
</feature>
<dbReference type="VEuPathDB" id="FungiDB:PV07_09890"/>
<feature type="compositionally biased region" description="Polar residues" evidence="2">
    <location>
        <begin position="62"/>
        <end position="82"/>
    </location>
</feature>
<evidence type="ECO:0000256" key="2">
    <source>
        <dbReference type="SAM" id="MobiDB-lite"/>
    </source>
</evidence>
<name>A0A0D2CKT5_9EURO</name>
<dbReference type="GeneID" id="27349084"/>
<dbReference type="RefSeq" id="XP_016244375.1">
    <property type="nucleotide sequence ID" value="XM_016397184.1"/>
</dbReference>
<sequence length="204" mass="23291">MAPKASPGAEIDKNMTELRERVAKLEEKVAALRKSSPPRTAQTTKPDYPLAMVSAELATMSGNESSADNATGNPTASSSPATDSEKRDLVGLYALLFSGHFKRFKDEPERMEFINTEVLYRARFRRSYPSIRAMHADYDLMLPRYLAHSPNVLERVGDELNKFAEVEDYWWPKCVHLPRLRQLGVIETARIFSNWIIDRSTRLW</sequence>
<reference evidence="3 4" key="1">
    <citation type="submission" date="2015-01" db="EMBL/GenBank/DDBJ databases">
        <title>The Genome Sequence of Cladophialophora immunda CBS83496.</title>
        <authorList>
            <consortium name="The Broad Institute Genomics Platform"/>
            <person name="Cuomo C."/>
            <person name="de Hoog S."/>
            <person name="Gorbushina A."/>
            <person name="Stielow B."/>
            <person name="Teixiera M."/>
            <person name="Abouelleil A."/>
            <person name="Chapman S.B."/>
            <person name="Priest M."/>
            <person name="Young S.K."/>
            <person name="Wortman J."/>
            <person name="Nusbaum C."/>
            <person name="Birren B."/>
        </authorList>
    </citation>
    <scope>NUCLEOTIDE SEQUENCE [LARGE SCALE GENOMIC DNA]</scope>
    <source>
        <strain evidence="3 4">CBS 83496</strain>
    </source>
</reference>
<protein>
    <submittedName>
        <fullName evidence="3">Uncharacterized protein</fullName>
    </submittedName>
</protein>
<proteinExistence type="predicted"/>
<evidence type="ECO:0000313" key="3">
    <source>
        <dbReference type="EMBL" id="KIW24159.1"/>
    </source>
</evidence>
<dbReference type="OrthoDB" id="10343023at2759"/>
<accession>A0A0D2CKT5</accession>
<gene>
    <name evidence="3" type="ORF">PV07_09890</name>
</gene>
<keyword evidence="4" id="KW-1185">Reference proteome</keyword>
<dbReference type="Proteomes" id="UP000054466">
    <property type="component" value="Unassembled WGS sequence"/>
</dbReference>
<evidence type="ECO:0000313" key="4">
    <source>
        <dbReference type="Proteomes" id="UP000054466"/>
    </source>
</evidence>
<evidence type="ECO:0000256" key="1">
    <source>
        <dbReference type="SAM" id="Coils"/>
    </source>
</evidence>
<dbReference type="EMBL" id="KN847045">
    <property type="protein sequence ID" value="KIW24159.1"/>
    <property type="molecule type" value="Genomic_DNA"/>
</dbReference>
<organism evidence="3 4">
    <name type="scientific">Cladophialophora immunda</name>
    <dbReference type="NCBI Taxonomy" id="569365"/>
    <lineage>
        <taxon>Eukaryota</taxon>
        <taxon>Fungi</taxon>
        <taxon>Dikarya</taxon>
        <taxon>Ascomycota</taxon>
        <taxon>Pezizomycotina</taxon>
        <taxon>Eurotiomycetes</taxon>
        <taxon>Chaetothyriomycetidae</taxon>
        <taxon>Chaetothyriales</taxon>
        <taxon>Herpotrichiellaceae</taxon>
        <taxon>Cladophialophora</taxon>
    </lineage>
</organism>